<accession>A0A329MT24</accession>
<sequence>MTEGGFRKAAFSLTGRFFRSCCADWNWECYLGELGNIAESRVIPLLAGGTYTGLFWLPIPAENVVKAQIRAAETS</sequence>
<dbReference type="AlphaFoldDB" id="A0A329MT24"/>
<protein>
    <submittedName>
        <fullName evidence="1">Uncharacterized protein</fullName>
    </submittedName>
</protein>
<dbReference type="EMBL" id="QMFB01000002">
    <property type="protein sequence ID" value="RAV22448.1"/>
    <property type="molecule type" value="Genomic_DNA"/>
</dbReference>
<name>A0A329MT24_9BACL</name>
<gene>
    <name evidence="1" type="ORF">DQG23_05780</name>
</gene>
<comment type="caution">
    <text evidence="1">The sequence shown here is derived from an EMBL/GenBank/DDBJ whole genome shotgun (WGS) entry which is preliminary data.</text>
</comment>
<dbReference type="RefSeq" id="WP_113029854.1">
    <property type="nucleotide sequence ID" value="NZ_QMFB01000002.1"/>
</dbReference>
<evidence type="ECO:0000313" key="2">
    <source>
        <dbReference type="Proteomes" id="UP000250369"/>
    </source>
</evidence>
<proteinExistence type="predicted"/>
<evidence type="ECO:0000313" key="1">
    <source>
        <dbReference type="EMBL" id="RAV22448.1"/>
    </source>
</evidence>
<dbReference type="Proteomes" id="UP000250369">
    <property type="component" value="Unassembled WGS sequence"/>
</dbReference>
<organism evidence="1 2">
    <name type="scientific">Paenibacillus contaminans</name>
    <dbReference type="NCBI Taxonomy" id="450362"/>
    <lineage>
        <taxon>Bacteria</taxon>
        <taxon>Bacillati</taxon>
        <taxon>Bacillota</taxon>
        <taxon>Bacilli</taxon>
        <taxon>Bacillales</taxon>
        <taxon>Paenibacillaceae</taxon>
        <taxon>Paenibacillus</taxon>
    </lineage>
</organism>
<reference evidence="1 2" key="1">
    <citation type="journal article" date="2009" name="Int. J. Syst. Evol. Microbiol.">
        <title>Paenibacillus contaminans sp. nov., isolated from a contaminated laboratory plate.</title>
        <authorList>
            <person name="Chou J.H."/>
            <person name="Lee J.H."/>
            <person name="Lin M.C."/>
            <person name="Chang P.S."/>
            <person name="Arun A.B."/>
            <person name="Young C.C."/>
            <person name="Chen W.M."/>
        </authorList>
    </citation>
    <scope>NUCLEOTIDE SEQUENCE [LARGE SCALE GENOMIC DNA]</scope>
    <source>
        <strain evidence="1 2">CKOBP-6</strain>
    </source>
</reference>
<keyword evidence="2" id="KW-1185">Reference proteome</keyword>